<gene>
    <name evidence="4" type="ORF">SAMN04487894_105295</name>
</gene>
<feature type="domain" description="DUF4959" evidence="1">
    <location>
        <begin position="25"/>
        <end position="131"/>
    </location>
</feature>
<evidence type="ECO:0000313" key="4">
    <source>
        <dbReference type="EMBL" id="SDD04425.1"/>
    </source>
</evidence>
<dbReference type="RefSeq" id="WP_218127741.1">
    <property type="nucleotide sequence ID" value="NZ_FMZO01000005.1"/>
</dbReference>
<evidence type="ECO:0000259" key="1">
    <source>
        <dbReference type="Pfam" id="PF16323"/>
    </source>
</evidence>
<dbReference type="Pfam" id="PF16391">
    <property type="entry name" value="DUF5000"/>
    <property type="match status" value="1"/>
</dbReference>
<dbReference type="InterPro" id="IPR033431">
    <property type="entry name" value="DUF5126"/>
</dbReference>
<dbReference type="InterPro" id="IPR008979">
    <property type="entry name" value="Galactose-bd-like_sf"/>
</dbReference>
<dbReference type="Gene3D" id="2.60.120.260">
    <property type="entry name" value="Galactose-binding domain-like"/>
    <property type="match status" value="1"/>
</dbReference>
<dbReference type="EMBL" id="FMZO01000005">
    <property type="protein sequence ID" value="SDD04425.1"/>
    <property type="molecule type" value="Genomic_DNA"/>
</dbReference>
<dbReference type="InterPro" id="IPR032164">
    <property type="entry name" value="DUF5000"/>
</dbReference>
<dbReference type="STRING" id="1285928.SAMN04487894_105295"/>
<evidence type="ECO:0000259" key="2">
    <source>
        <dbReference type="Pfam" id="PF16391"/>
    </source>
</evidence>
<feature type="domain" description="DUF5126" evidence="3">
    <location>
        <begin position="133"/>
        <end position="235"/>
    </location>
</feature>
<evidence type="ECO:0000313" key="5">
    <source>
        <dbReference type="Proteomes" id="UP000198757"/>
    </source>
</evidence>
<dbReference type="AlphaFoldDB" id="A0A1G6RKA3"/>
<evidence type="ECO:0008006" key="6">
    <source>
        <dbReference type="Google" id="ProtNLM"/>
    </source>
</evidence>
<reference evidence="5" key="1">
    <citation type="submission" date="2016-10" db="EMBL/GenBank/DDBJ databases">
        <authorList>
            <person name="Varghese N."/>
            <person name="Submissions S."/>
        </authorList>
    </citation>
    <scope>NUCLEOTIDE SEQUENCE [LARGE SCALE GENOMIC DNA]</scope>
    <source>
        <strain evidence="5">DSM 25811 / CCM 8410 / LMG 26954 / E90</strain>
    </source>
</reference>
<dbReference type="Proteomes" id="UP000198757">
    <property type="component" value="Unassembled WGS sequence"/>
</dbReference>
<proteinExistence type="predicted"/>
<dbReference type="InterPro" id="IPR032527">
    <property type="entry name" value="DUF4959"/>
</dbReference>
<name>A0A1G6RKA3_NIADE</name>
<protein>
    <recommendedName>
        <fullName evidence="6">F5/8 type C domain-containing protein</fullName>
    </recommendedName>
</protein>
<sequence length="413" mass="46254">MRQPYSSRILFMAVLLSCLLLWVQCSRVADFNHPVSTDKTKPGVVTNIKVKNFNGGAYITYTLPKSENILYVKANYVINEKNQKALETKSAYYSDTVTVEGFSESKEYEVTLRVVSRSNVESDPVTVKVHPDTPIYQLVGNTLSLGADFAGIRVDATNEARKNVGVVLVYKDPYYGRYVIRQQQFSNFKDIFFTSRGLDTLPKQVGVYATDKWGNISDTVFKTIKPLYETLLNKSKFSVYNLASDSPIGYGWVTANLWDNNPGSGWHTPIPPGNIPVTVSFNLGTSAKLSRFLLWGRADVYYWGHGNPKYFTVWGSNSEQPADFTPPANSEEGQKIGEWINIGNYRFPDPPSGNAPSSPTAADKAWFNAGVEFIMPFNAPKVRFLRVVVTENWAGTNVFAHIMELSFYGDTRP</sequence>
<dbReference type="Pfam" id="PF17166">
    <property type="entry name" value="DUF5126"/>
    <property type="match status" value="1"/>
</dbReference>
<organism evidence="4 5">
    <name type="scientific">Niabella drilacis (strain DSM 25811 / CCM 8410 / CCUG 62505 / LMG 26954 / E90)</name>
    <dbReference type="NCBI Taxonomy" id="1285928"/>
    <lineage>
        <taxon>Bacteria</taxon>
        <taxon>Pseudomonadati</taxon>
        <taxon>Bacteroidota</taxon>
        <taxon>Chitinophagia</taxon>
        <taxon>Chitinophagales</taxon>
        <taxon>Chitinophagaceae</taxon>
        <taxon>Niabella</taxon>
    </lineage>
</organism>
<accession>A0A1G6RKA3</accession>
<dbReference type="SUPFAM" id="SSF49785">
    <property type="entry name" value="Galactose-binding domain-like"/>
    <property type="match status" value="1"/>
</dbReference>
<dbReference type="Pfam" id="PF16323">
    <property type="entry name" value="DUF4959"/>
    <property type="match status" value="1"/>
</dbReference>
<evidence type="ECO:0000259" key="3">
    <source>
        <dbReference type="Pfam" id="PF17166"/>
    </source>
</evidence>
<keyword evidence="5" id="KW-1185">Reference proteome</keyword>
<feature type="domain" description="DUF5000" evidence="2">
    <location>
        <begin position="264"/>
        <end position="409"/>
    </location>
</feature>